<dbReference type="EMBL" id="NNRN01000030">
    <property type="protein sequence ID" value="OYR32236.1"/>
    <property type="molecule type" value="Genomic_DNA"/>
</dbReference>
<evidence type="ECO:0000313" key="2">
    <source>
        <dbReference type="Proteomes" id="UP000216363"/>
    </source>
</evidence>
<gene>
    <name evidence="1" type="ORF">CES86_0200</name>
</gene>
<proteinExistence type="predicted"/>
<comment type="caution">
    <text evidence="1">The sequence shown here is derived from an EMBL/GenBank/DDBJ whole genome shotgun (WGS) entry which is preliminary data.</text>
</comment>
<evidence type="ECO:0000313" key="1">
    <source>
        <dbReference type="EMBL" id="OYR32236.1"/>
    </source>
</evidence>
<name>A0A256GZR0_9HYPH</name>
<organism evidence="1 2">
    <name type="scientific">Brucella lupini</name>
    <dbReference type="NCBI Taxonomy" id="255457"/>
    <lineage>
        <taxon>Bacteria</taxon>
        <taxon>Pseudomonadati</taxon>
        <taxon>Pseudomonadota</taxon>
        <taxon>Alphaproteobacteria</taxon>
        <taxon>Hyphomicrobiales</taxon>
        <taxon>Brucellaceae</taxon>
        <taxon>Brucella/Ochrobactrum group</taxon>
        <taxon>Brucella</taxon>
    </lineage>
</organism>
<protein>
    <submittedName>
        <fullName evidence="1">Uncharacterized protein</fullName>
    </submittedName>
</protein>
<dbReference type="Proteomes" id="UP000216363">
    <property type="component" value="Unassembled WGS sequence"/>
</dbReference>
<reference evidence="1 2" key="1">
    <citation type="submission" date="2017-07" db="EMBL/GenBank/DDBJ databases">
        <title>Draft genome of Ochrobactrum lupini type strain LUP21.</title>
        <authorList>
            <person name="Krzyzanowska D.M."/>
            <person name="Jafra S."/>
        </authorList>
    </citation>
    <scope>NUCLEOTIDE SEQUENCE [LARGE SCALE GENOMIC DNA]</scope>
    <source>
        <strain evidence="1 2">LUP21</strain>
    </source>
</reference>
<accession>A0A256GZR0</accession>
<sequence>MIFTSSMNSEGPRIARPFRFAIMEMVAEKLASGGALL</sequence>
<dbReference type="AlphaFoldDB" id="A0A256GZR0"/>